<feature type="chain" id="PRO_5017284678" description="DnrO protein" evidence="1">
    <location>
        <begin position="22"/>
        <end position="158"/>
    </location>
</feature>
<evidence type="ECO:0008006" key="4">
    <source>
        <dbReference type="Google" id="ProtNLM"/>
    </source>
</evidence>
<protein>
    <recommendedName>
        <fullName evidence="4">DnrO protein</fullName>
    </recommendedName>
</protein>
<evidence type="ECO:0000313" key="3">
    <source>
        <dbReference type="Proteomes" id="UP000266302"/>
    </source>
</evidence>
<dbReference type="EMBL" id="QXJC01000001">
    <property type="protein sequence ID" value="RIE00158.1"/>
    <property type="molecule type" value="Genomic_DNA"/>
</dbReference>
<proteinExistence type="predicted"/>
<keyword evidence="3" id="KW-1185">Reference proteome</keyword>
<accession>A0A398CGX3</accession>
<dbReference type="Proteomes" id="UP000266302">
    <property type="component" value="Unassembled WGS sequence"/>
</dbReference>
<comment type="caution">
    <text evidence="2">The sequence shown here is derived from an EMBL/GenBank/DDBJ whole genome shotgun (WGS) entry which is preliminary data.</text>
</comment>
<dbReference type="AlphaFoldDB" id="A0A398CGX3"/>
<name>A0A398CGX3_9BURK</name>
<evidence type="ECO:0000256" key="1">
    <source>
        <dbReference type="SAM" id="SignalP"/>
    </source>
</evidence>
<evidence type="ECO:0000313" key="2">
    <source>
        <dbReference type="EMBL" id="RIE00158.1"/>
    </source>
</evidence>
<gene>
    <name evidence="2" type="ORF">D3F03_05980</name>
</gene>
<feature type="signal peptide" evidence="1">
    <location>
        <begin position="1"/>
        <end position="21"/>
    </location>
</feature>
<keyword evidence="1" id="KW-0732">Signal</keyword>
<organism evidence="2 3">
    <name type="scientific">Simplicispira hankyongi</name>
    <dbReference type="NCBI Taxonomy" id="2315688"/>
    <lineage>
        <taxon>Bacteria</taxon>
        <taxon>Pseudomonadati</taxon>
        <taxon>Pseudomonadota</taxon>
        <taxon>Betaproteobacteria</taxon>
        <taxon>Burkholderiales</taxon>
        <taxon>Comamonadaceae</taxon>
        <taxon>Simplicispira</taxon>
    </lineage>
</organism>
<dbReference type="OrthoDB" id="6933865at2"/>
<sequence>MKLALSLLLAATLVTPLASLAAESHDHGAAASHPIELNAGKKWATDAPLRKAMQEIKASVDRTLPAAHAGKAKAADFDALGQAVTAQIGYIVENCKLDPKADAQLHAVIAEMVAGADMAQGKQGDPERASGVVKIAQALNTYGAYFQHPGWKATPLPH</sequence>
<reference evidence="2 3" key="1">
    <citation type="submission" date="2018-09" db="EMBL/GenBank/DDBJ databases">
        <title>Draft genome of Simplicispira sp. NY-02.</title>
        <authorList>
            <person name="Im W.T."/>
        </authorList>
    </citation>
    <scope>NUCLEOTIDE SEQUENCE [LARGE SCALE GENOMIC DNA]</scope>
    <source>
        <strain evidence="2 3">NY-02</strain>
    </source>
</reference>
<dbReference type="RefSeq" id="WP_119108602.1">
    <property type="nucleotide sequence ID" value="NZ_QXJC01000001.1"/>
</dbReference>